<reference evidence="2 3" key="1">
    <citation type="journal article" date="2018" name="Front. Plant Sci.">
        <title>Red Clover (Trifolium pratense) and Zigzag Clover (T. medium) - A Picture of Genomic Similarities and Differences.</title>
        <authorList>
            <person name="Dluhosova J."/>
            <person name="Istvanek J."/>
            <person name="Nedelnik J."/>
            <person name="Repkova J."/>
        </authorList>
    </citation>
    <scope>NUCLEOTIDE SEQUENCE [LARGE SCALE GENOMIC DNA]</scope>
    <source>
        <strain evidence="3">cv. 10/8</strain>
        <tissue evidence="2">Leaf</tissue>
    </source>
</reference>
<feature type="compositionally biased region" description="Low complexity" evidence="1">
    <location>
        <begin position="11"/>
        <end position="44"/>
    </location>
</feature>
<feature type="non-terminal residue" evidence="2">
    <location>
        <position position="123"/>
    </location>
</feature>
<name>A0A392RPI5_9FABA</name>
<evidence type="ECO:0000313" key="2">
    <source>
        <dbReference type="EMBL" id="MCI38568.1"/>
    </source>
</evidence>
<evidence type="ECO:0000256" key="1">
    <source>
        <dbReference type="SAM" id="MobiDB-lite"/>
    </source>
</evidence>
<feature type="compositionally biased region" description="Polar residues" evidence="1">
    <location>
        <begin position="102"/>
        <end position="114"/>
    </location>
</feature>
<dbReference type="EMBL" id="LXQA010257196">
    <property type="protein sequence ID" value="MCI38568.1"/>
    <property type="molecule type" value="Genomic_DNA"/>
</dbReference>
<feature type="region of interest" description="Disordered" evidence="1">
    <location>
        <begin position="1"/>
        <end position="47"/>
    </location>
</feature>
<organism evidence="2 3">
    <name type="scientific">Trifolium medium</name>
    <dbReference type="NCBI Taxonomy" id="97028"/>
    <lineage>
        <taxon>Eukaryota</taxon>
        <taxon>Viridiplantae</taxon>
        <taxon>Streptophyta</taxon>
        <taxon>Embryophyta</taxon>
        <taxon>Tracheophyta</taxon>
        <taxon>Spermatophyta</taxon>
        <taxon>Magnoliopsida</taxon>
        <taxon>eudicotyledons</taxon>
        <taxon>Gunneridae</taxon>
        <taxon>Pentapetalae</taxon>
        <taxon>rosids</taxon>
        <taxon>fabids</taxon>
        <taxon>Fabales</taxon>
        <taxon>Fabaceae</taxon>
        <taxon>Papilionoideae</taxon>
        <taxon>50 kb inversion clade</taxon>
        <taxon>NPAAA clade</taxon>
        <taxon>Hologalegina</taxon>
        <taxon>IRL clade</taxon>
        <taxon>Trifolieae</taxon>
        <taxon>Trifolium</taxon>
    </lineage>
</organism>
<proteinExistence type="predicted"/>
<sequence length="123" mass="13048">EGSADGGSGVGSMTSSPNSSTVSVSVSSTVSSPVVSSQSEFSSTAPNTTMAFNSMYTAYRPRPVVYSTTNPLYGPIPPPTLGFQTLPSYEQERYTPPRVTAQPLTNASVMSLRQQMDESNHDM</sequence>
<comment type="caution">
    <text evidence="2">The sequence shown here is derived from an EMBL/GenBank/DDBJ whole genome shotgun (WGS) entry which is preliminary data.</text>
</comment>
<protein>
    <submittedName>
        <fullName evidence="2">Uncharacterized protein</fullName>
    </submittedName>
</protein>
<dbReference type="Proteomes" id="UP000265520">
    <property type="component" value="Unassembled WGS sequence"/>
</dbReference>
<feature type="compositionally biased region" description="Gly residues" evidence="1">
    <location>
        <begin position="1"/>
        <end position="10"/>
    </location>
</feature>
<feature type="region of interest" description="Disordered" evidence="1">
    <location>
        <begin position="96"/>
        <end position="123"/>
    </location>
</feature>
<evidence type="ECO:0000313" key="3">
    <source>
        <dbReference type="Proteomes" id="UP000265520"/>
    </source>
</evidence>
<dbReference type="AlphaFoldDB" id="A0A392RPI5"/>
<keyword evidence="3" id="KW-1185">Reference proteome</keyword>
<accession>A0A392RPI5</accession>
<feature type="non-terminal residue" evidence="2">
    <location>
        <position position="1"/>
    </location>
</feature>